<name>A0A1C9LZF9_9CAUD</name>
<sequence length="255" mass="28401">MSERIVVVSDTQIPYEDRRAVRAVLRFIGDYQPTKVIHIGDLMDFPQPSRWNKDTRGEFEGSVFKDAEKCKLRFLAPLRTVYVGPVGVHEGNHDERPRTYLAKYAPALAESRAFHMETLLDFDGFGIDLLPEFNKVAPGWVTTHGHRGQISLSRIAGNTALNAARKFDTSVIMGHTHRQGILSHTTGYGGISKKIVTGVEVGNLMDMKQADYLKGGTGNWQSGFGLLTIEGKHVKPEIIPITNGRFTVDGHTWEV</sequence>
<evidence type="ECO:0000259" key="1">
    <source>
        <dbReference type="Pfam" id="PF00149"/>
    </source>
</evidence>
<evidence type="ECO:0000313" key="2">
    <source>
        <dbReference type="EMBL" id="AOQ27979.1"/>
    </source>
</evidence>
<feature type="domain" description="Calcineurin-like phosphoesterase" evidence="1">
    <location>
        <begin position="4"/>
        <end position="178"/>
    </location>
</feature>
<keyword evidence="3" id="KW-1185">Reference proteome</keyword>
<evidence type="ECO:0000313" key="3">
    <source>
        <dbReference type="Proteomes" id="UP000224683"/>
    </source>
</evidence>
<dbReference type="InterPro" id="IPR004843">
    <property type="entry name" value="Calcineurin-like_PHP"/>
</dbReference>
<dbReference type="Gene3D" id="3.60.21.10">
    <property type="match status" value="1"/>
</dbReference>
<gene>
    <name evidence="2" type="ORF">SEA_MUNDREA_51</name>
</gene>
<dbReference type="InterPro" id="IPR029052">
    <property type="entry name" value="Metallo-depent_PP-like"/>
</dbReference>
<dbReference type="Pfam" id="PF00149">
    <property type="entry name" value="Metallophos"/>
    <property type="match status" value="1"/>
</dbReference>
<accession>A0A1C9LZF9</accession>
<dbReference type="EMBL" id="KX579975">
    <property type="protein sequence ID" value="AOQ27979.1"/>
    <property type="molecule type" value="Genomic_DNA"/>
</dbReference>
<dbReference type="Proteomes" id="UP000224683">
    <property type="component" value="Segment"/>
</dbReference>
<organism evidence="2 3">
    <name type="scientific">Mycobacterium phage Mundrea</name>
    <dbReference type="NCBI Taxonomy" id="1897540"/>
    <lineage>
        <taxon>Viruses</taxon>
        <taxon>Duplodnaviria</taxon>
        <taxon>Heunggongvirae</taxon>
        <taxon>Uroviricota</taxon>
        <taxon>Caudoviricetes</taxon>
        <taxon>Backyardiganvirus</taxon>
        <taxon>Backyardiganvirus mundrea</taxon>
    </lineage>
</organism>
<proteinExistence type="predicted"/>
<protein>
    <submittedName>
        <fullName evidence="2">Metallophosphoesterase</fullName>
    </submittedName>
</protein>
<reference evidence="3" key="1">
    <citation type="submission" date="2016-07" db="EMBL/GenBank/DDBJ databases">
        <authorList>
            <person name="Balom B.A."/>
            <person name="Beck E.G."/>
            <person name="Blanchard M.S."/>
            <person name="Bowen M.Y."/>
            <person name="Bremer B.A."/>
            <person name="Campbell J.L."/>
            <person name="Chatham R.C."/>
            <person name="Creech M.L."/>
            <person name="Guevara S.D."/>
            <person name="Haley J.D."/>
            <person name="Hatney E."/>
            <person name="Hawkins C.M."/>
            <person name="Holman C.B."/>
            <person name="Holmes G.M."/>
            <person name="Jones A.M."/>
            <person name="Nava J.M."/>
            <person name="Pop-Ceapa S.B."/>
            <person name="Rivera N.E."/>
            <person name="Skinner S.A."/>
            <person name="Smith J.A."/>
            <person name="St S.J."/>
            <person name="Stewart J."/>
            <person name="Turner K.L."/>
            <person name="Walker M.G."/>
            <person name="Parcells R.L."/>
            <person name="Samuel M."/>
            <person name="Nguyen A."/>
            <person name="Hammonds-Odie L.P."/>
            <person name="Barrera A.L."/>
            <person name="Butela K.A."/>
            <person name="Garlena R.A."/>
            <person name="Russell D.A."/>
            <person name="Pope W.H."/>
            <person name="Jacobs-Sera D."/>
            <person name="Hendrix R.W."/>
            <person name="Hatfull G.F."/>
        </authorList>
    </citation>
    <scope>NUCLEOTIDE SEQUENCE [LARGE SCALE GENOMIC DNA]</scope>
</reference>
<dbReference type="SUPFAM" id="SSF56300">
    <property type="entry name" value="Metallo-dependent phosphatases"/>
    <property type="match status" value="1"/>
</dbReference>
<dbReference type="GO" id="GO:0016787">
    <property type="term" value="F:hydrolase activity"/>
    <property type="evidence" value="ECO:0007669"/>
    <property type="project" value="InterPro"/>
</dbReference>